<name>A0A816DHM0_9BILA</name>
<keyword evidence="3" id="KW-1185">Reference proteome</keyword>
<evidence type="ECO:0000313" key="2">
    <source>
        <dbReference type="EMBL" id="CAF4538992.1"/>
    </source>
</evidence>
<protein>
    <submittedName>
        <fullName evidence="1">Uncharacterized protein</fullName>
    </submittedName>
</protein>
<gene>
    <name evidence="1" type="ORF">GPM918_LOCUS44587</name>
    <name evidence="2" type="ORF">SRO942_LOCUS46510</name>
</gene>
<accession>A0A816DHM0</accession>
<reference evidence="1" key="1">
    <citation type="submission" date="2021-02" db="EMBL/GenBank/DDBJ databases">
        <authorList>
            <person name="Nowell W R."/>
        </authorList>
    </citation>
    <scope>NUCLEOTIDE SEQUENCE</scope>
</reference>
<organism evidence="1 3">
    <name type="scientific">Didymodactylos carnosus</name>
    <dbReference type="NCBI Taxonomy" id="1234261"/>
    <lineage>
        <taxon>Eukaryota</taxon>
        <taxon>Metazoa</taxon>
        <taxon>Spiralia</taxon>
        <taxon>Gnathifera</taxon>
        <taxon>Rotifera</taxon>
        <taxon>Eurotatoria</taxon>
        <taxon>Bdelloidea</taxon>
        <taxon>Philodinida</taxon>
        <taxon>Philodinidae</taxon>
        <taxon>Didymodactylos</taxon>
    </lineage>
</organism>
<comment type="caution">
    <text evidence="1">The sequence shown here is derived from an EMBL/GenBank/DDBJ whole genome shotgun (WGS) entry which is preliminary data.</text>
</comment>
<dbReference type="Proteomes" id="UP000681722">
    <property type="component" value="Unassembled WGS sequence"/>
</dbReference>
<evidence type="ECO:0000313" key="1">
    <source>
        <dbReference type="EMBL" id="CAF1634891.1"/>
    </source>
</evidence>
<feature type="non-terminal residue" evidence="1">
    <location>
        <position position="1"/>
    </location>
</feature>
<dbReference type="AlphaFoldDB" id="A0A816DHM0"/>
<evidence type="ECO:0000313" key="3">
    <source>
        <dbReference type="Proteomes" id="UP000663829"/>
    </source>
</evidence>
<proteinExistence type="predicted"/>
<dbReference type="EMBL" id="CAJOBC010113171">
    <property type="protein sequence ID" value="CAF4538992.1"/>
    <property type="molecule type" value="Genomic_DNA"/>
</dbReference>
<sequence length="54" mass="5301">FGFAGGDGGFDHFGGDNGFGYAGGDGGFGQFGGDNGSGYADGVGSLFKIKQKID</sequence>
<dbReference type="Proteomes" id="UP000663829">
    <property type="component" value="Unassembled WGS sequence"/>
</dbReference>
<dbReference type="EMBL" id="CAJNOQ010044961">
    <property type="protein sequence ID" value="CAF1634891.1"/>
    <property type="molecule type" value="Genomic_DNA"/>
</dbReference>